<dbReference type="AlphaFoldDB" id="A0A9W8CER8"/>
<sequence length="139" mass="16324">KSNAKATTSTGGPHRTRNYIVQEDLCLCSAFLNVSKDPIVGTNQSSEGYWERIHQYYHAHRTFVSDRNPGSLVHRWTTIREAVQKFCGYKALQDRLDKSGHTEEDRIQAAIKMYRKHNKCKEFNFRHCWEALHEAQKWK</sequence>
<dbReference type="PANTHER" id="PTHR45125:SF40">
    <property type="entry name" value="OS06G0117800 PROTEIN"/>
    <property type="match status" value="1"/>
</dbReference>
<feature type="non-terminal residue" evidence="1">
    <location>
        <position position="1"/>
    </location>
</feature>
<evidence type="ECO:0000313" key="2">
    <source>
        <dbReference type="Proteomes" id="UP001164776"/>
    </source>
</evidence>
<comment type="caution">
    <text evidence="1">The sequence shown here is derived from an EMBL/GenBank/DDBJ whole genome shotgun (WGS) entry which is preliminary data.</text>
</comment>
<protein>
    <recommendedName>
        <fullName evidence="3">No apical meristem-associated C-terminal domain-containing protein</fullName>
    </recommendedName>
</protein>
<dbReference type="EMBL" id="MU629836">
    <property type="protein sequence ID" value="KAJ1255011.1"/>
    <property type="molecule type" value="Genomic_DNA"/>
</dbReference>
<dbReference type="Proteomes" id="UP001164776">
    <property type="component" value="Unassembled WGS sequence"/>
</dbReference>
<evidence type="ECO:0008006" key="3">
    <source>
        <dbReference type="Google" id="ProtNLM"/>
    </source>
</evidence>
<gene>
    <name evidence="1" type="ORF">BS78_K298900</name>
</gene>
<dbReference type="PANTHER" id="PTHR45125">
    <property type="entry name" value="F21J9.4-RELATED"/>
    <property type="match status" value="1"/>
</dbReference>
<keyword evidence="2" id="KW-1185">Reference proteome</keyword>
<feature type="non-terminal residue" evidence="1">
    <location>
        <position position="139"/>
    </location>
</feature>
<reference evidence="1 2" key="1">
    <citation type="submission" date="2022-10" db="EMBL/GenBank/DDBJ databases">
        <title>WGS assembly of Paspalum vaginatum 540-79.</title>
        <authorList>
            <person name="Sun G."/>
            <person name="Wase N."/>
            <person name="Shu S."/>
            <person name="Jenkins J."/>
            <person name="Zhou B."/>
            <person name="Torres-Rodriguez J."/>
            <person name="Chen C."/>
            <person name="Sandor L."/>
            <person name="Plott C."/>
            <person name="Yoshinga Y."/>
            <person name="Daum C."/>
            <person name="Qi P."/>
            <person name="Barry K."/>
            <person name="Lipzen A."/>
            <person name="Berry L."/>
            <person name="Pedersen C."/>
            <person name="Gottilla T."/>
            <person name="Foltz A."/>
            <person name="Yu H."/>
            <person name="O'Malley R."/>
            <person name="Zhang C."/>
            <person name="Devos K."/>
            <person name="Sigmon B."/>
            <person name="Yu B."/>
            <person name="Obata T."/>
            <person name="Schmutz J."/>
            <person name="Schnable J."/>
        </authorList>
    </citation>
    <scope>NUCLEOTIDE SEQUENCE [LARGE SCALE GENOMIC DNA]</scope>
    <source>
        <strain evidence="2">cv. 540-79</strain>
    </source>
</reference>
<evidence type="ECO:0000313" key="1">
    <source>
        <dbReference type="EMBL" id="KAJ1255011.1"/>
    </source>
</evidence>
<name>A0A9W8CER8_9POAL</name>
<organism evidence="1 2">
    <name type="scientific">Paspalum vaginatum</name>
    <name type="common">seashore paspalum</name>
    <dbReference type="NCBI Taxonomy" id="158149"/>
    <lineage>
        <taxon>Eukaryota</taxon>
        <taxon>Viridiplantae</taxon>
        <taxon>Streptophyta</taxon>
        <taxon>Embryophyta</taxon>
        <taxon>Tracheophyta</taxon>
        <taxon>Spermatophyta</taxon>
        <taxon>Magnoliopsida</taxon>
        <taxon>Liliopsida</taxon>
        <taxon>Poales</taxon>
        <taxon>Poaceae</taxon>
        <taxon>PACMAD clade</taxon>
        <taxon>Panicoideae</taxon>
        <taxon>Andropogonodae</taxon>
        <taxon>Paspaleae</taxon>
        <taxon>Paspalinae</taxon>
        <taxon>Paspalum</taxon>
    </lineage>
</organism>
<accession>A0A9W8CER8</accession>
<dbReference type="OrthoDB" id="693008at2759"/>
<proteinExistence type="predicted"/>